<evidence type="ECO:0000313" key="5">
    <source>
        <dbReference type="EMBL" id="CAD9697423.1"/>
    </source>
</evidence>
<dbReference type="GO" id="GO:0016020">
    <property type="term" value="C:membrane"/>
    <property type="evidence" value="ECO:0007669"/>
    <property type="project" value="TreeGrafter"/>
</dbReference>
<dbReference type="InterPro" id="IPR000873">
    <property type="entry name" value="AMP-dep_synth/lig_dom"/>
</dbReference>
<evidence type="ECO:0000259" key="4">
    <source>
        <dbReference type="Pfam" id="PF00501"/>
    </source>
</evidence>
<reference evidence="5" key="1">
    <citation type="submission" date="2021-01" db="EMBL/GenBank/DDBJ databases">
        <authorList>
            <person name="Corre E."/>
            <person name="Pelletier E."/>
            <person name="Niang G."/>
            <person name="Scheremetjew M."/>
            <person name="Finn R."/>
            <person name="Kale V."/>
            <person name="Holt S."/>
            <person name="Cochrane G."/>
            <person name="Meng A."/>
            <person name="Brown T."/>
            <person name="Cohen L."/>
        </authorList>
    </citation>
    <scope>NUCLEOTIDE SEQUENCE</scope>
    <source>
        <strain evidence="5">NY070348D</strain>
    </source>
</reference>
<keyword evidence="1" id="KW-0436">Ligase</keyword>
<gene>
    <name evidence="5" type="ORF">QSP1433_LOCUS13205</name>
</gene>
<dbReference type="InterPro" id="IPR020845">
    <property type="entry name" value="AMP-binding_CS"/>
</dbReference>
<dbReference type="EMBL" id="HBHK01020783">
    <property type="protein sequence ID" value="CAD9697423.1"/>
    <property type="molecule type" value="Transcribed_RNA"/>
</dbReference>
<dbReference type="PROSITE" id="PS00455">
    <property type="entry name" value="AMP_BINDING"/>
    <property type="match status" value="1"/>
</dbReference>
<evidence type="ECO:0000256" key="1">
    <source>
        <dbReference type="ARBA" id="ARBA00022598"/>
    </source>
</evidence>
<protein>
    <recommendedName>
        <fullName evidence="4">AMP-dependent synthetase/ligase domain-containing protein</fullName>
    </recommendedName>
</protein>
<name>A0A7S2WNT1_9STRA</name>
<dbReference type="GO" id="GO:0004467">
    <property type="term" value="F:long-chain fatty acid-CoA ligase activity"/>
    <property type="evidence" value="ECO:0007669"/>
    <property type="project" value="TreeGrafter"/>
</dbReference>
<keyword evidence="2" id="KW-0276">Fatty acid metabolism</keyword>
<dbReference type="PANTHER" id="PTHR43272:SF32">
    <property type="entry name" value="AMP-DEPENDENT SYNTHETASE_LIGASE DOMAIN-CONTAINING PROTEIN"/>
    <property type="match status" value="1"/>
</dbReference>
<organism evidence="5">
    <name type="scientific">Mucochytrium quahogii</name>
    <dbReference type="NCBI Taxonomy" id="96639"/>
    <lineage>
        <taxon>Eukaryota</taxon>
        <taxon>Sar</taxon>
        <taxon>Stramenopiles</taxon>
        <taxon>Bigyra</taxon>
        <taxon>Labyrinthulomycetes</taxon>
        <taxon>Thraustochytrida</taxon>
        <taxon>Thraustochytriidae</taxon>
        <taxon>Mucochytrium</taxon>
    </lineage>
</organism>
<keyword evidence="3" id="KW-0443">Lipid metabolism</keyword>
<dbReference type="Gene3D" id="3.40.50.12780">
    <property type="entry name" value="N-terminal domain of ligase-like"/>
    <property type="match status" value="1"/>
</dbReference>
<dbReference type="AlphaFoldDB" id="A0A7S2WNT1"/>
<dbReference type="Pfam" id="PF00501">
    <property type="entry name" value="AMP-binding"/>
    <property type="match status" value="1"/>
</dbReference>
<dbReference type="Pfam" id="PF23562">
    <property type="entry name" value="AMP-binding_C_3"/>
    <property type="match status" value="1"/>
</dbReference>
<accession>A0A7S2WNT1</accession>
<proteinExistence type="predicted"/>
<dbReference type="GO" id="GO:0005783">
    <property type="term" value="C:endoplasmic reticulum"/>
    <property type="evidence" value="ECO:0007669"/>
    <property type="project" value="TreeGrafter"/>
</dbReference>
<sequence length="793" mass="86783">MGCGSSAEAVRVPPTKGYTMTEDNVCQGYQPENGPFVVSHVEARREIRYAKTGLASKEESPCWTVPEFFKMACDKKKDKVALAIEWPMPAKNADGSVPPSLPLDQWKKWTWGEYYDECYTAAKGFLNLGCKKYEGVMIYGFNSPWWIMAEMSAILAGQLPAGIYPTDTPAQLAYKSKYSDAAVVVCGDKKNFDAFHAIAPTLHELKAIVCWNYTPPQPEMKRDDGSVIRLMTWAELLEEGKGVENNVIDERLGQCDARECAALVFTSGTTGLPKAVMLSHDNLTFQARTTIECIPGFGNDATVGERILSYLPLSHVAGTIVDVIIPISVSCVRPSHAELYFVREYDLKAGSLGDRLRTVRPTSFLGVPRVWEKMAAKVQAVGAANGWFKKKLGAVAKRKGLEYQTNQLVGGSGKVPSGYNFWNKLVLSKVQFALGLNECKMAITGAAPMPKHVQEYFGSLGICINDAYGSSECGGATTCNTPQAHMWGTIGPPLPGTEVRVFSVDHNDVNTKTECPRAKDQFEPTDAEQGEICYRGRHIMLGYRANPKLGNEHVEEIEKKNRESIDSDGFYHSGDMGCCGQNEMFCITGRYKELIIGSGGENISPVPIEDNIKDLAKGISNIVMIGDQRKYNIALVTLRAVGATGELPGNGDIDPDAAKLVQPTTTTIEQACKDKTWIKHIEDAIAATNKNGHICHSNAFKIQKFTILNGGPERNQKGVDLSVLGGELTPTLKLKRAVVDKRFKRIIDHVYNTEGTYVECPVELLPEQQVPEGTVAQASDVGVTIEATPLATK</sequence>
<feature type="domain" description="AMP-dependent synthetase/ligase" evidence="4">
    <location>
        <begin position="90"/>
        <end position="543"/>
    </location>
</feature>
<evidence type="ECO:0000256" key="2">
    <source>
        <dbReference type="ARBA" id="ARBA00022832"/>
    </source>
</evidence>
<evidence type="ECO:0000256" key="3">
    <source>
        <dbReference type="ARBA" id="ARBA00023098"/>
    </source>
</evidence>
<dbReference type="SUPFAM" id="SSF56801">
    <property type="entry name" value="Acetyl-CoA synthetase-like"/>
    <property type="match status" value="1"/>
</dbReference>
<dbReference type="PANTHER" id="PTHR43272">
    <property type="entry name" value="LONG-CHAIN-FATTY-ACID--COA LIGASE"/>
    <property type="match status" value="1"/>
</dbReference>
<dbReference type="InterPro" id="IPR042099">
    <property type="entry name" value="ANL_N_sf"/>
</dbReference>